<comment type="caution">
    <text evidence="2">The sequence shown here is derived from an EMBL/GenBank/DDBJ whole genome shotgun (WGS) entry which is preliminary data.</text>
</comment>
<dbReference type="SUPFAM" id="SSF53335">
    <property type="entry name" value="S-adenosyl-L-methionine-dependent methyltransferases"/>
    <property type="match status" value="1"/>
</dbReference>
<dbReference type="EMBL" id="AUZZ01010334">
    <property type="protein sequence ID" value="EQD30165.1"/>
    <property type="molecule type" value="Genomic_DNA"/>
</dbReference>
<gene>
    <name evidence="2" type="ORF">B2A_14257</name>
</gene>
<feature type="region of interest" description="Disordered" evidence="1">
    <location>
        <begin position="169"/>
        <end position="204"/>
    </location>
</feature>
<proteinExistence type="predicted"/>
<reference evidence="2" key="1">
    <citation type="submission" date="2013-08" db="EMBL/GenBank/DDBJ databases">
        <authorList>
            <person name="Mendez C."/>
            <person name="Richter M."/>
            <person name="Ferrer M."/>
            <person name="Sanchez J."/>
        </authorList>
    </citation>
    <scope>NUCLEOTIDE SEQUENCE</scope>
</reference>
<reference evidence="2" key="2">
    <citation type="journal article" date="2014" name="ISME J.">
        <title>Microbial stratification in low pH oxic and suboxic macroscopic growths along an acid mine drainage.</title>
        <authorList>
            <person name="Mendez-Garcia C."/>
            <person name="Mesa V."/>
            <person name="Sprenger R.R."/>
            <person name="Richter M."/>
            <person name="Diez M.S."/>
            <person name="Solano J."/>
            <person name="Bargiela R."/>
            <person name="Golyshina O.V."/>
            <person name="Manteca A."/>
            <person name="Ramos J.L."/>
            <person name="Gallego J.R."/>
            <person name="Llorente I."/>
            <person name="Martins Dos Santos V.A."/>
            <person name="Jensen O.N."/>
            <person name="Pelaez A.I."/>
            <person name="Sanchez J."/>
            <person name="Ferrer M."/>
        </authorList>
    </citation>
    <scope>NUCLEOTIDE SEQUENCE</scope>
</reference>
<dbReference type="GO" id="GO:0008168">
    <property type="term" value="F:methyltransferase activity"/>
    <property type="evidence" value="ECO:0007669"/>
    <property type="project" value="UniProtKB-KW"/>
</dbReference>
<accession>T0ZK31</accession>
<feature type="non-terminal residue" evidence="2">
    <location>
        <position position="1"/>
    </location>
</feature>
<keyword evidence="2" id="KW-0489">Methyltransferase</keyword>
<dbReference type="GO" id="GO:0032259">
    <property type="term" value="P:methylation"/>
    <property type="evidence" value="ECO:0007669"/>
    <property type="project" value="UniProtKB-KW"/>
</dbReference>
<feature type="compositionally biased region" description="Low complexity" evidence="1">
    <location>
        <begin position="187"/>
        <end position="198"/>
    </location>
</feature>
<protein>
    <submittedName>
        <fullName evidence="2">Methyltransferase type 12</fullName>
    </submittedName>
</protein>
<sequence length="204" mass="21723">CAGDGRDVLDVLREHPRAREVDALLVELDPGLAALARASAARLPVGRVRVVEADAGATDSFAGGVPAEIVLACGVFDNVTDADVERTVRHLPEACAPAATIVWTRGRFAPDLTPRIRDWFRASGFEEVEFVPIPHSTAAVGVHRLARPPDPFRPGEQWFSFLPFDERPSNRHRAARSVPTGEGGGPAARASPGATTRGPTGPRS</sequence>
<keyword evidence="2" id="KW-0808">Transferase</keyword>
<evidence type="ECO:0000313" key="2">
    <source>
        <dbReference type="EMBL" id="EQD30165.1"/>
    </source>
</evidence>
<dbReference type="InterPro" id="IPR029063">
    <property type="entry name" value="SAM-dependent_MTases_sf"/>
</dbReference>
<name>T0ZK31_9ZZZZ</name>
<dbReference type="AlphaFoldDB" id="T0ZK31"/>
<organism evidence="2">
    <name type="scientific">mine drainage metagenome</name>
    <dbReference type="NCBI Taxonomy" id="410659"/>
    <lineage>
        <taxon>unclassified sequences</taxon>
        <taxon>metagenomes</taxon>
        <taxon>ecological metagenomes</taxon>
    </lineage>
</organism>
<evidence type="ECO:0000256" key="1">
    <source>
        <dbReference type="SAM" id="MobiDB-lite"/>
    </source>
</evidence>
<dbReference type="Gene3D" id="3.40.50.150">
    <property type="entry name" value="Vaccinia Virus protein VP39"/>
    <property type="match status" value="1"/>
</dbReference>